<dbReference type="AlphaFoldDB" id="A0A444J4P2"/>
<name>A0A444J4P2_9BACT</name>
<comment type="caution">
    <text evidence="1">The sequence shown here is derived from an EMBL/GenBank/DDBJ whole genome shotgun (WGS) entry which is preliminary data.</text>
</comment>
<evidence type="ECO:0000313" key="1">
    <source>
        <dbReference type="EMBL" id="RWX48063.1"/>
    </source>
</evidence>
<dbReference type="EMBL" id="MTKO01000008">
    <property type="protein sequence ID" value="RWX48063.1"/>
    <property type="molecule type" value="Genomic_DNA"/>
</dbReference>
<dbReference type="Proteomes" id="UP000287853">
    <property type="component" value="Unassembled WGS sequence"/>
</dbReference>
<protein>
    <submittedName>
        <fullName evidence="1">Uncharacterized protein</fullName>
    </submittedName>
</protein>
<proteinExistence type="predicted"/>
<evidence type="ECO:0000313" key="2">
    <source>
        <dbReference type="Proteomes" id="UP000287853"/>
    </source>
</evidence>
<keyword evidence="2" id="KW-1185">Reference proteome</keyword>
<organism evidence="1 2">
    <name type="scientific">Candidatus Electrothrix aarhusensis</name>
    <dbReference type="NCBI Taxonomy" id="1859131"/>
    <lineage>
        <taxon>Bacteria</taxon>
        <taxon>Pseudomonadati</taxon>
        <taxon>Thermodesulfobacteriota</taxon>
        <taxon>Desulfobulbia</taxon>
        <taxon>Desulfobulbales</taxon>
        <taxon>Desulfobulbaceae</taxon>
        <taxon>Candidatus Electrothrix</taxon>
    </lineage>
</organism>
<reference evidence="1 2" key="1">
    <citation type="submission" date="2017-01" db="EMBL/GenBank/DDBJ databases">
        <title>The cable genome- insights into the physiology and evolution of filamentous bacteria capable of sulfide oxidation via long distance electron transfer.</title>
        <authorList>
            <person name="Schreiber L."/>
            <person name="Bjerg J.T."/>
            <person name="Boggild A."/>
            <person name="Van De Vossenberg J."/>
            <person name="Meysman F."/>
            <person name="Nielsen L.P."/>
            <person name="Schramm A."/>
            <person name="Kjeldsen K.U."/>
        </authorList>
    </citation>
    <scope>NUCLEOTIDE SEQUENCE [LARGE SCALE GENOMIC DNA]</scope>
    <source>
        <strain evidence="1">MCF</strain>
    </source>
</reference>
<accession>A0A444J4P2</accession>
<gene>
    <name evidence="1" type="ORF">H206_05356</name>
</gene>
<sequence>MPSRSRKRFMESRPSLILKNWSLSRNSHASW</sequence>